<feature type="transmembrane region" description="Helical" evidence="5">
    <location>
        <begin position="449"/>
        <end position="471"/>
    </location>
</feature>
<name>A0ABU1ZS58_9BURK</name>
<dbReference type="InterPro" id="IPR051328">
    <property type="entry name" value="T7SS_ABC-Transporter"/>
</dbReference>
<keyword evidence="8" id="KW-1185">Reference proteome</keyword>
<feature type="transmembrane region" description="Helical" evidence="5">
    <location>
        <begin position="491"/>
        <end position="513"/>
    </location>
</feature>
<evidence type="ECO:0000313" key="8">
    <source>
        <dbReference type="Proteomes" id="UP001268089"/>
    </source>
</evidence>
<evidence type="ECO:0000313" key="7">
    <source>
        <dbReference type="EMBL" id="MDR7308389.1"/>
    </source>
</evidence>
<dbReference type="Gene3D" id="3.40.1710.10">
    <property type="entry name" value="abc type-2 transporter like domain"/>
    <property type="match status" value="1"/>
</dbReference>
<comment type="subcellular location">
    <subcellularLocation>
        <location evidence="1">Membrane</location>
        <topology evidence="1">Multi-pass membrane protein</topology>
    </subcellularLocation>
</comment>
<dbReference type="RefSeq" id="WP_310345638.1">
    <property type="nucleotide sequence ID" value="NZ_JAVDXO010000010.1"/>
</dbReference>
<evidence type="ECO:0000256" key="3">
    <source>
        <dbReference type="ARBA" id="ARBA00022989"/>
    </source>
</evidence>
<proteinExistence type="predicted"/>
<dbReference type="NCBIfam" id="TIGR03057">
    <property type="entry name" value="xxxLxxG_by_4"/>
    <property type="match status" value="1"/>
</dbReference>
<gene>
    <name evidence="7" type="ORF">J2X15_003698</name>
</gene>
<dbReference type="InterPro" id="IPR017500">
    <property type="entry name" value="Phage_infect_YhgE_N"/>
</dbReference>
<sequence>MTFFQQITYVVRNEAQAFLRYPKLMLATVAVALLPALYAVIYLSSVWDPSANTGALPVALVNLDDGVEYRDQVFNVGWQVVSKLRHSARFGYVDYHDAEEARQRVRQGKLAFALIIPRDFSSNAIPGAQPGGGKLVIYASEGNNYEAASIARQFATELGHEVNESLNERRWALVLTNAAGSQRSVSQLRAGVHQLQVGALELSTGTTQTATAAKTLTNGASRVSDGVGLLTSGVKQLGAGLRTMDARRPPNSELNRLKSGADALAEGHVELGQGMEALQYGAQKIQEGVNGFKEEANNSMLVPTKVKENIGQLSSGLTQLDDGLKSAAEAQQKLSDGASRLSAGVGTLTNGVRALTGGIRTAVSKLPEDGQLDELGTGASAVASGSNALAEGLQKVKTGSQTLHGGLELLANSLPTTLETPEGSAEGLANSVQPVMEVDAQVQNSGSGFAANIIPASLWLGAGIAAFLIHVRSLPRQARRFSRATRLLGKLVLPMAVVVLQATLVWATVLYLLKIRVVAPGAFALTLGVAAMTFLGLVFLLTKAFGDAGKALAMVLLAVQLSSSGGVLPVELSGGLFAQISPWLPLTWVVRAIKASMFGAYDGSWQHPLVLVAAAGTIALLIAAYLGRWRYVKAGSMRPAVDL</sequence>
<evidence type="ECO:0000256" key="1">
    <source>
        <dbReference type="ARBA" id="ARBA00004141"/>
    </source>
</evidence>
<feature type="transmembrane region" description="Helical" evidence="5">
    <location>
        <begin position="21"/>
        <end position="43"/>
    </location>
</feature>
<feature type="transmembrane region" description="Helical" evidence="5">
    <location>
        <begin position="519"/>
        <end position="541"/>
    </location>
</feature>
<keyword evidence="3 5" id="KW-1133">Transmembrane helix</keyword>
<dbReference type="NCBIfam" id="TIGR03062">
    <property type="entry name" value="pip_yhgE_Cterm"/>
    <property type="match status" value="1"/>
</dbReference>
<evidence type="ECO:0000256" key="5">
    <source>
        <dbReference type="SAM" id="Phobius"/>
    </source>
</evidence>
<keyword evidence="4 5" id="KW-0472">Membrane</keyword>
<dbReference type="PANTHER" id="PTHR43077">
    <property type="entry name" value="TRANSPORT PERMEASE YVFS-RELATED"/>
    <property type="match status" value="1"/>
</dbReference>
<dbReference type="NCBIfam" id="TIGR03061">
    <property type="entry name" value="pip_yhgE_Nterm"/>
    <property type="match status" value="1"/>
</dbReference>
<dbReference type="EMBL" id="JAVDXO010000010">
    <property type="protein sequence ID" value="MDR7308389.1"/>
    <property type="molecule type" value="Genomic_DNA"/>
</dbReference>
<evidence type="ECO:0000259" key="6">
    <source>
        <dbReference type="Pfam" id="PF12698"/>
    </source>
</evidence>
<dbReference type="Proteomes" id="UP001268089">
    <property type="component" value="Unassembled WGS sequence"/>
</dbReference>
<evidence type="ECO:0000256" key="2">
    <source>
        <dbReference type="ARBA" id="ARBA00022692"/>
    </source>
</evidence>
<feature type="transmembrane region" description="Helical" evidence="5">
    <location>
        <begin position="553"/>
        <end position="578"/>
    </location>
</feature>
<dbReference type="InterPro" id="IPR017501">
    <property type="entry name" value="Phage_infect_YhgE_C"/>
</dbReference>
<evidence type="ECO:0000256" key="4">
    <source>
        <dbReference type="ARBA" id="ARBA00023136"/>
    </source>
</evidence>
<accession>A0ABU1ZS58</accession>
<dbReference type="InterPro" id="IPR013525">
    <property type="entry name" value="ABC2_TM"/>
</dbReference>
<keyword evidence="2 5" id="KW-0812">Transmembrane</keyword>
<dbReference type="Pfam" id="PF12698">
    <property type="entry name" value="ABC2_membrane_3"/>
    <property type="match status" value="1"/>
</dbReference>
<dbReference type="InterPro" id="IPR023908">
    <property type="entry name" value="xxxLxxG_rpt"/>
</dbReference>
<dbReference type="PANTHER" id="PTHR43077:SF10">
    <property type="entry name" value="TRANSPORT PERMEASE PROTEIN"/>
    <property type="match status" value="1"/>
</dbReference>
<reference evidence="7 8" key="1">
    <citation type="submission" date="2023-07" db="EMBL/GenBank/DDBJ databases">
        <title>Sorghum-associated microbial communities from plants grown in Nebraska, USA.</title>
        <authorList>
            <person name="Schachtman D."/>
        </authorList>
    </citation>
    <scope>NUCLEOTIDE SEQUENCE [LARGE SCALE GENOMIC DNA]</scope>
    <source>
        <strain evidence="7 8">BE308</strain>
    </source>
</reference>
<organism evidence="7 8">
    <name type="scientific">Rhodoferax saidenbachensis</name>
    <dbReference type="NCBI Taxonomy" id="1484693"/>
    <lineage>
        <taxon>Bacteria</taxon>
        <taxon>Pseudomonadati</taxon>
        <taxon>Pseudomonadota</taxon>
        <taxon>Betaproteobacteria</taxon>
        <taxon>Burkholderiales</taxon>
        <taxon>Comamonadaceae</taxon>
        <taxon>Rhodoferax</taxon>
    </lineage>
</organism>
<protein>
    <submittedName>
        <fullName evidence="7">Membrane protein</fullName>
    </submittedName>
</protein>
<feature type="transmembrane region" description="Helical" evidence="5">
    <location>
        <begin position="605"/>
        <end position="627"/>
    </location>
</feature>
<feature type="domain" description="ABC-2 type transporter transmembrane" evidence="6">
    <location>
        <begin position="386"/>
        <end position="624"/>
    </location>
</feature>
<comment type="caution">
    <text evidence="7">The sequence shown here is derived from an EMBL/GenBank/DDBJ whole genome shotgun (WGS) entry which is preliminary data.</text>
</comment>